<feature type="region of interest" description="Disordered" evidence="1">
    <location>
        <begin position="323"/>
        <end position="349"/>
    </location>
</feature>
<dbReference type="Pfam" id="PF05176">
    <property type="entry name" value="ATP-synt_10"/>
    <property type="match status" value="1"/>
</dbReference>
<dbReference type="GO" id="GO:0033615">
    <property type="term" value="P:mitochondrial proton-transporting ATP synthase complex assembly"/>
    <property type="evidence" value="ECO:0007669"/>
    <property type="project" value="TreeGrafter"/>
</dbReference>
<name>A0A6G1JMB9_9PLEO</name>
<organism evidence="2 3">
    <name type="scientific">Lentithecium fluviatile CBS 122367</name>
    <dbReference type="NCBI Taxonomy" id="1168545"/>
    <lineage>
        <taxon>Eukaryota</taxon>
        <taxon>Fungi</taxon>
        <taxon>Dikarya</taxon>
        <taxon>Ascomycota</taxon>
        <taxon>Pezizomycotina</taxon>
        <taxon>Dothideomycetes</taxon>
        <taxon>Pleosporomycetidae</taxon>
        <taxon>Pleosporales</taxon>
        <taxon>Massarineae</taxon>
        <taxon>Lentitheciaceae</taxon>
        <taxon>Lentithecium</taxon>
    </lineage>
</organism>
<dbReference type="GO" id="GO:0005743">
    <property type="term" value="C:mitochondrial inner membrane"/>
    <property type="evidence" value="ECO:0007669"/>
    <property type="project" value="TreeGrafter"/>
</dbReference>
<reference evidence="2" key="1">
    <citation type="journal article" date="2020" name="Stud. Mycol.">
        <title>101 Dothideomycetes genomes: a test case for predicting lifestyles and emergence of pathogens.</title>
        <authorList>
            <person name="Haridas S."/>
            <person name="Albert R."/>
            <person name="Binder M."/>
            <person name="Bloem J."/>
            <person name="Labutti K."/>
            <person name="Salamov A."/>
            <person name="Andreopoulos B."/>
            <person name="Baker S."/>
            <person name="Barry K."/>
            <person name="Bills G."/>
            <person name="Bluhm B."/>
            <person name="Cannon C."/>
            <person name="Castanera R."/>
            <person name="Culley D."/>
            <person name="Daum C."/>
            <person name="Ezra D."/>
            <person name="Gonzalez J."/>
            <person name="Henrissat B."/>
            <person name="Kuo A."/>
            <person name="Liang C."/>
            <person name="Lipzen A."/>
            <person name="Lutzoni F."/>
            <person name="Magnuson J."/>
            <person name="Mondo S."/>
            <person name="Nolan M."/>
            <person name="Ohm R."/>
            <person name="Pangilinan J."/>
            <person name="Park H.-J."/>
            <person name="Ramirez L."/>
            <person name="Alfaro M."/>
            <person name="Sun H."/>
            <person name="Tritt A."/>
            <person name="Yoshinaga Y."/>
            <person name="Zwiers L.-H."/>
            <person name="Turgeon B."/>
            <person name="Goodwin S."/>
            <person name="Spatafora J."/>
            <person name="Crous P."/>
            <person name="Grigoriev I."/>
        </authorList>
    </citation>
    <scope>NUCLEOTIDE SEQUENCE</scope>
    <source>
        <strain evidence="2">CBS 122367</strain>
    </source>
</reference>
<dbReference type="PANTHER" id="PTHR28106:SF1">
    <property type="entry name" value="MITOCHONDRIAL ATPASE COMPLEX SUBUNIT ATP10"/>
    <property type="match status" value="1"/>
</dbReference>
<evidence type="ECO:0000313" key="3">
    <source>
        <dbReference type="Proteomes" id="UP000799291"/>
    </source>
</evidence>
<dbReference type="AlphaFoldDB" id="A0A6G1JMB9"/>
<feature type="compositionally biased region" description="Low complexity" evidence="1">
    <location>
        <begin position="47"/>
        <end position="56"/>
    </location>
</feature>
<gene>
    <name evidence="2" type="ORF">K458DRAFT_438909</name>
</gene>
<sequence length="349" mass="39460">MLQPQIIPALRRAVLNSPSICIRCRNRTLHPQFPPRIPVRPFTSARPLRLPAASPPKSQQRPQAQPPKDEEVFIPQPLGRPIGFPQPPQPDQNTGEKPPKKDYSGMTLSERNLAKRADIVEKWGTSYFRDFKNIRKYRSGKTFTANKAIFKKDVALYFPNLRGWTLAEGQADTANVMKGKVSVVNVFSSAWGETQVRTFTSKSANPALHELLAQNDAVAQMIEINIEENPLKSWIIKMFAFQQRLSRRKEDWGKYFVVRKGVSQRIRETIGLLNGRVGYVYLLDQDCKIRWAGSADAEGTEVEDLTRGFRRLIDEARVPPKVRGAAGVKRPAPKEKEQGLPVPLPVAFK</sequence>
<evidence type="ECO:0000313" key="2">
    <source>
        <dbReference type="EMBL" id="KAF2691265.1"/>
    </source>
</evidence>
<dbReference type="InterPro" id="IPR007849">
    <property type="entry name" value="ATP10"/>
</dbReference>
<accession>A0A6G1JMB9</accession>
<protein>
    <submittedName>
        <fullName evidence="2">Uncharacterized protein</fullName>
    </submittedName>
</protein>
<dbReference type="EMBL" id="MU005570">
    <property type="protein sequence ID" value="KAF2691265.1"/>
    <property type="molecule type" value="Genomic_DNA"/>
</dbReference>
<dbReference type="Proteomes" id="UP000799291">
    <property type="component" value="Unassembled WGS sequence"/>
</dbReference>
<proteinExistence type="predicted"/>
<evidence type="ECO:0000256" key="1">
    <source>
        <dbReference type="SAM" id="MobiDB-lite"/>
    </source>
</evidence>
<dbReference type="OrthoDB" id="17089at2759"/>
<keyword evidence="3" id="KW-1185">Reference proteome</keyword>
<feature type="region of interest" description="Disordered" evidence="1">
    <location>
        <begin position="47"/>
        <end position="108"/>
    </location>
</feature>
<dbReference type="PANTHER" id="PTHR28106">
    <property type="entry name" value="MITOCHONDRIAL ATPASE COMPLEX SUBUNIT ATP10"/>
    <property type="match status" value="1"/>
</dbReference>